<organism evidence="7 8">
    <name type="scientific">Phaseolus coccineus</name>
    <name type="common">Scarlet runner bean</name>
    <name type="synonym">Phaseolus multiflorus</name>
    <dbReference type="NCBI Taxonomy" id="3886"/>
    <lineage>
        <taxon>Eukaryota</taxon>
        <taxon>Viridiplantae</taxon>
        <taxon>Streptophyta</taxon>
        <taxon>Embryophyta</taxon>
        <taxon>Tracheophyta</taxon>
        <taxon>Spermatophyta</taxon>
        <taxon>Magnoliopsida</taxon>
        <taxon>eudicotyledons</taxon>
        <taxon>Gunneridae</taxon>
        <taxon>Pentapetalae</taxon>
        <taxon>rosids</taxon>
        <taxon>fabids</taxon>
        <taxon>Fabales</taxon>
        <taxon>Fabaceae</taxon>
        <taxon>Papilionoideae</taxon>
        <taxon>50 kb inversion clade</taxon>
        <taxon>NPAAA clade</taxon>
        <taxon>indigoferoid/millettioid clade</taxon>
        <taxon>Phaseoleae</taxon>
        <taxon>Phaseolus</taxon>
    </lineage>
</organism>
<comment type="similarity">
    <text evidence="4">Belongs to the YTHDF family.</text>
</comment>
<dbReference type="CDD" id="cd21134">
    <property type="entry name" value="YTH"/>
    <property type="match status" value="1"/>
</dbReference>
<protein>
    <recommendedName>
        <fullName evidence="4">YTH domain-containing family protein</fullName>
    </recommendedName>
</protein>
<evidence type="ECO:0000256" key="5">
    <source>
        <dbReference type="SAM" id="MobiDB-lite"/>
    </source>
</evidence>
<feature type="domain" description="YTH" evidence="6">
    <location>
        <begin position="474"/>
        <end position="611"/>
    </location>
</feature>
<keyword evidence="3 4" id="KW-0694">RNA-binding</keyword>
<gene>
    <name evidence="7" type="ORF">VNO80_03249</name>
</gene>
<evidence type="ECO:0000256" key="2">
    <source>
        <dbReference type="ARBA" id="ARBA00022490"/>
    </source>
</evidence>
<comment type="function">
    <text evidence="4">Specifically recognizes and binds N6-methyladenosine (m6A)-containing RNAs, and regulates mRNA stability. M6A is a modification present at internal sites of mRNAs and some non-coding RNAs and plays a role in mRNA stability and processing.</text>
</comment>
<sequence>MDKVKPCKLNQIKRFLALPLLSFSVSQTQRTRSWRRPFLSLIPIMAAVAPTSDKTADLLQNLTLDSESKAIGVAEPVKKNGPGFSKGGMGKPFNPNSSFVPNGYSSAYYYGGYDGQGDWNVYSRYMNLDGGMTQGVYGDNCSYMYHQGYGYMPYGAYAPPNSSSPMIQQDGQHYALQQYQYPCSYYKSPASADVSFTPNKFTATEGEISTTVDADHVVSSNVTNKGNTVKMANSDFTNKNGLKSFLTSSQHTTLLSSDSYQGTSLPTTYAPLSGYQGPRMGTHGTQLPVPSDVSLISDRQSKHGAKVGLSSSMAPVKDFTSQRNQGLLQQLPPFANLNGSRHPSGLELVSGFMNGVYPSNRMYGQYGNTFGANSRFGSAAYGSRMGSVDYKRNATGHGYGLNHFKKGMDGFSELNKGPRAAKSSDNKNIKSPGPVTLLLKGQNLPVKSDNKEVLLVPNKEQYNGKFFSENYSDAKFFVIKSYSEDDIHKSIKYSVWASTPNGNKKLDAAYQEAKEKTGGCPIFLLFSVNTSGQFVGLAEMLGPVDFGKSVDYWQQDRWTGCFSVKWHVIKDIPNSAMRHITLENNENKPVTNSRDTQEVKFEKGIQVVKIFKEHSSQTCILDDFGFYEAREKATQEKKSKEQQFPKQISKPCDLTIGTVTLLKSVDATLMNEAATANTAEDRMNSEGLLEGDGSTTSPEDSSKTS</sequence>
<dbReference type="PANTHER" id="PTHR12357:SF82">
    <property type="entry name" value="YTH DOMAIN-CONTAINING FAMILY PROTEIN"/>
    <property type="match status" value="1"/>
</dbReference>
<dbReference type="FunFam" id="3.10.590.10:FF:000001">
    <property type="entry name" value="YTH domain family 1, isoform CRA_a"/>
    <property type="match status" value="1"/>
</dbReference>
<dbReference type="InterPro" id="IPR045168">
    <property type="entry name" value="YTH_prot"/>
</dbReference>
<dbReference type="Pfam" id="PF04146">
    <property type="entry name" value="YTH"/>
    <property type="match status" value="1"/>
</dbReference>
<dbReference type="Gene3D" id="3.10.590.10">
    <property type="entry name" value="ph1033 like domains"/>
    <property type="match status" value="1"/>
</dbReference>
<name>A0AAN9NRU9_PHACN</name>
<dbReference type="GO" id="GO:1990247">
    <property type="term" value="F:N6-methyladenosine-containing RNA reader activity"/>
    <property type="evidence" value="ECO:0007669"/>
    <property type="project" value="UniProtKB-UniRule"/>
</dbReference>
<dbReference type="GO" id="GO:0005737">
    <property type="term" value="C:cytoplasm"/>
    <property type="evidence" value="ECO:0007669"/>
    <property type="project" value="UniProtKB-SubCell"/>
</dbReference>
<dbReference type="AlphaFoldDB" id="A0AAN9NRU9"/>
<accession>A0AAN9NRU9</accession>
<dbReference type="GO" id="GO:0003729">
    <property type="term" value="F:mRNA binding"/>
    <property type="evidence" value="ECO:0007669"/>
    <property type="project" value="UniProtKB-UniRule"/>
</dbReference>
<dbReference type="GO" id="GO:0061157">
    <property type="term" value="P:mRNA destabilization"/>
    <property type="evidence" value="ECO:0007669"/>
    <property type="project" value="TreeGrafter"/>
</dbReference>
<dbReference type="Proteomes" id="UP001374584">
    <property type="component" value="Unassembled WGS sequence"/>
</dbReference>
<reference evidence="7 8" key="1">
    <citation type="submission" date="2024-01" db="EMBL/GenBank/DDBJ databases">
        <title>The genomes of 5 underutilized Papilionoideae crops provide insights into root nodulation and disease resistanc.</title>
        <authorList>
            <person name="Jiang F."/>
        </authorList>
    </citation>
    <scope>NUCLEOTIDE SEQUENCE [LARGE SCALE GENOMIC DNA]</scope>
    <source>
        <strain evidence="7">JINMINGXINNONG_FW02</strain>
        <tissue evidence="7">Leaves</tissue>
    </source>
</reference>
<keyword evidence="8" id="KW-1185">Reference proteome</keyword>
<comment type="caution">
    <text evidence="7">The sequence shown here is derived from an EMBL/GenBank/DDBJ whole genome shotgun (WGS) entry which is preliminary data.</text>
</comment>
<evidence type="ECO:0000313" key="7">
    <source>
        <dbReference type="EMBL" id="KAK7377817.1"/>
    </source>
</evidence>
<evidence type="ECO:0000256" key="1">
    <source>
        <dbReference type="ARBA" id="ARBA00004496"/>
    </source>
</evidence>
<proteinExistence type="inferred from homology"/>
<evidence type="ECO:0000259" key="6">
    <source>
        <dbReference type="PROSITE" id="PS50882"/>
    </source>
</evidence>
<evidence type="ECO:0000313" key="8">
    <source>
        <dbReference type="Proteomes" id="UP001374584"/>
    </source>
</evidence>
<comment type="subcellular location">
    <subcellularLocation>
        <location evidence="1">Cytoplasm</location>
    </subcellularLocation>
</comment>
<evidence type="ECO:0000256" key="3">
    <source>
        <dbReference type="ARBA" id="ARBA00022884"/>
    </source>
</evidence>
<dbReference type="PROSITE" id="PS50882">
    <property type="entry name" value="YTH"/>
    <property type="match status" value="1"/>
</dbReference>
<dbReference type="EMBL" id="JAYMYR010000002">
    <property type="protein sequence ID" value="KAK7377817.1"/>
    <property type="molecule type" value="Genomic_DNA"/>
</dbReference>
<dbReference type="PANTHER" id="PTHR12357">
    <property type="entry name" value="YTH YT521-B HOMOLOGY DOMAIN-CONTAINING"/>
    <property type="match status" value="1"/>
</dbReference>
<feature type="region of interest" description="Disordered" evidence="5">
    <location>
        <begin position="675"/>
        <end position="705"/>
    </location>
</feature>
<dbReference type="InterPro" id="IPR007275">
    <property type="entry name" value="YTH_domain"/>
</dbReference>
<evidence type="ECO:0000256" key="4">
    <source>
        <dbReference type="RuleBase" id="RU369095"/>
    </source>
</evidence>
<keyword evidence="2" id="KW-0963">Cytoplasm</keyword>